<evidence type="ECO:0000256" key="1">
    <source>
        <dbReference type="SAM" id="MobiDB-lite"/>
    </source>
</evidence>
<dbReference type="EMBL" id="JAOPGA020001446">
    <property type="protein sequence ID" value="KAL0488506.1"/>
    <property type="molecule type" value="Genomic_DNA"/>
</dbReference>
<name>A0AAW2ZH55_9EUKA</name>
<evidence type="ECO:0000313" key="3">
    <source>
        <dbReference type="Proteomes" id="UP001431209"/>
    </source>
</evidence>
<dbReference type="Proteomes" id="UP001431209">
    <property type="component" value="Unassembled WGS sequence"/>
</dbReference>
<sequence>MVERKGVKNGIETNKTIKSVRKGYDKPIVAQVLITEGEERTRTLDRHNGWELLDEIKQEVKQQNSNHANKSERIARNREEKKKNHVEVLKAQKQKHIKRTTQRTLEPEDNEEANKKEGETERPDHGWITVGSKRSNYDVIVYKKREDGKDKFVTETMNKKFFEKINGEGKSYTGWDKEGKVDFIVDERRNRRSQLKNLTSGRRYDDL</sequence>
<feature type="compositionally biased region" description="Basic and acidic residues" evidence="1">
    <location>
        <begin position="69"/>
        <end position="90"/>
    </location>
</feature>
<organism evidence="2 3">
    <name type="scientific">Acrasis kona</name>
    <dbReference type="NCBI Taxonomy" id="1008807"/>
    <lineage>
        <taxon>Eukaryota</taxon>
        <taxon>Discoba</taxon>
        <taxon>Heterolobosea</taxon>
        <taxon>Tetramitia</taxon>
        <taxon>Eutetramitia</taxon>
        <taxon>Acrasidae</taxon>
        <taxon>Acrasis</taxon>
    </lineage>
</organism>
<keyword evidence="3" id="KW-1185">Reference proteome</keyword>
<gene>
    <name evidence="2" type="ORF">AKO1_008757</name>
</gene>
<comment type="caution">
    <text evidence="2">The sequence shown here is derived from an EMBL/GenBank/DDBJ whole genome shotgun (WGS) entry which is preliminary data.</text>
</comment>
<reference evidence="2 3" key="1">
    <citation type="submission" date="2024-03" db="EMBL/GenBank/DDBJ databases">
        <title>The Acrasis kona genome and developmental transcriptomes reveal deep origins of eukaryotic multicellular pathways.</title>
        <authorList>
            <person name="Sheikh S."/>
            <person name="Fu C.-J."/>
            <person name="Brown M.W."/>
            <person name="Baldauf S.L."/>
        </authorList>
    </citation>
    <scope>NUCLEOTIDE SEQUENCE [LARGE SCALE GENOMIC DNA]</scope>
    <source>
        <strain evidence="2 3">ATCC MYA-3509</strain>
    </source>
</reference>
<proteinExistence type="predicted"/>
<accession>A0AAW2ZH55</accession>
<feature type="compositionally biased region" description="Basic residues" evidence="1">
    <location>
        <begin position="92"/>
        <end position="101"/>
    </location>
</feature>
<feature type="compositionally biased region" description="Basic and acidic residues" evidence="1">
    <location>
        <begin position="112"/>
        <end position="125"/>
    </location>
</feature>
<feature type="region of interest" description="Disordered" evidence="1">
    <location>
        <begin position="61"/>
        <end position="129"/>
    </location>
</feature>
<protein>
    <submittedName>
        <fullName evidence="2">NAD-dependent protein deacetylase</fullName>
    </submittedName>
</protein>
<dbReference type="AlphaFoldDB" id="A0AAW2ZH55"/>
<evidence type="ECO:0000313" key="2">
    <source>
        <dbReference type="EMBL" id="KAL0488506.1"/>
    </source>
</evidence>